<dbReference type="Proteomes" id="UP000075840">
    <property type="component" value="Unassembled WGS sequence"/>
</dbReference>
<dbReference type="VEuPathDB" id="VectorBase:AARA009065"/>
<name>A0A182I662_ANOAR</name>
<dbReference type="EMBL" id="APCN01008886">
    <property type="status" value="NOT_ANNOTATED_CDS"/>
    <property type="molecule type" value="Genomic_DNA"/>
</dbReference>
<dbReference type="SUPFAM" id="SSF52540">
    <property type="entry name" value="P-loop containing nucleoside triphosphate hydrolases"/>
    <property type="match status" value="1"/>
</dbReference>
<accession>A0A182I662</accession>
<dbReference type="Pfam" id="PF21530">
    <property type="entry name" value="Pif1_2B_dom"/>
    <property type="match status" value="1"/>
</dbReference>
<feature type="domain" description="DNA helicase Pif1-like 2B" evidence="1">
    <location>
        <begin position="263"/>
        <end position="309"/>
    </location>
</feature>
<dbReference type="PANTHER" id="PTHR10492:SF57">
    <property type="entry name" value="ATP-DEPENDENT DNA HELICASE"/>
    <property type="match status" value="1"/>
</dbReference>
<evidence type="ECO:0000313" key="2">
    <source>
        <dbReference type="EnsemblMetazoa" id="AARA009065-PA"/>
    </source>
</evidence>
<evidence type="ECO:0000259" key="1">
    <source>
        <dbReference type="Pfam" id="PF21530"/>
    </source>
</evidence>
<dbReference type="InterPro" id="IPR049163">
    <property type="entry name" value="Pif1-like_2B_dom"/>
</dbReference>
<sequence>MLTRFFQLAAHDNFARALLYNDVPTYYRYAKPTANQRLPWQEPGTKHWIRRIRTGHKTVIGRMVSCSMQLMERYCLRLLLCYRKGPTSYEDLRTVNGSVCETFQQAAINEGLLEDDSEWDRALEEAATYRMPAQLRHFFALILSSGMPQNPRTLWESYARRHDTFAGLDPSLAKIPHDMIVPHTANPTNDLNTLIDKIYPDMQRHFQHPSFFSDRAILSPLNVDVASVNNLVLDRIPGPEQEYRSVDTLVNPEEHEHLQLPSEYLNTLNVSGIPVHRLRLKRFAPVLLLRNLNSDMGLCNGTRLQIVGLKRNCLHAKILTGTRRDEDVLLPRIFCDSNDKGHPFQIRRKQFPVQVCFAMTINKSQGQSLHHLGLYLPQDVFAHGQLYVALSRVTSRANIAVLIPNPKRADEEGVSTSNIVYRETSLNHLRSSSPCMLVRSIIALLLLPQVLLLVLVLLSLLLLLQSTPARKSSSVLGAALVDGKHVVRDDG</sequence>
<organism evidence="2 3">
    <name type="scientific">Anopheles arabiensis</name>
    <name type="common">Mosquito</name>
    <dbReference type="NCBI Taxonomy" id="7173"/>
    <lineage>
        <taxon>Eukaryota</taxon>
        <taxon>Metazoa</taxon>
        <taxon>Ecdysozoa</taxon>
        <taxon>Arthropoda</taxon>
        <taxon>Hexapoda</taxon>
        <taxon>Insecta</taxon>
        <taxon>Pterygota</taxon>
        <taxon>Neoptera</taxon>
        <taxon>Endopterygota</taxon>
        <taxon>Diptera</taxon>
        <taxon>Nematocera</taxon>
        <taxon>Culicoidea</taxon>
        <taxon>Culicidae</taxon>
        <taxon>Anophelinae</taxon>
        <taxon>Anopheles</taxon>
    </lineage>
</organism>
<dbReference type="AlphaFoldDB" id="A0A182I662"/>
<dbReference type="EnsemblMetazoa" id="AARA009065-RA">
    <property type="protein sequence ID" value="AARA009065-PA"/>
    <property type="gene ID" value="AARA009065"/>
</dbReference>
<dbReference type="VEuPathDB" id="VectorBase:AARA21_014045"/>
<evidence type="ECO:0000313" key="3">
    <source>
        <dbReference type="Proteomes" id="UP000075840"/>
    </source>
</evidence>
<dbReference type="InterPro" id="IPR027417">
    <property type="entry name" value="P-loop_NTPase"/>
</dbReference>
<keyword evidence="3" id="KW-1185">Reference proteome</keyword>
<dbReference type="CDD" id="cd18809">
    <property type="entry name" value="SF1_C_RecD"/>
    <property type="match status" value="1"/>
</dbReference>
<dbReference type="EMBL" id="APCN01008885">
    <property type="status" value="NOT_ANNOTATED_CDS"/>
    <property type="molecule type" value="Genomic_DNA"/>
</dbReference>
<proteinExistence type="predicted"/>
<protein>
    <submittedName>
        <fullName evidence="2">ATP-dependent DNA helicase</fullName>
    </submittedName>
</protein>
<dbReference type="PANTHER" id="PTHR10492">
    <property type="match status" value="1"/>
</dbReference>
<reference evidence="2" key="1">
    <citation type="submission" date="2022-08" db="UniProtKB">
        <authorList>
            <consortium name="EnsemblMetazoa"/>
        </authorList>
    </citation>
    <scope>IDENTIFICATION</scope>
    <source>
        <strain evidence="2">Dongola</strain>
    </source>
</reference>